<organism evidence="2 3">
    <name type="scientific">Brassica cretica</name>
    <name type="common">Mustard</name>
    <dbReference type="NCBI Taxonomy" id="69181"/>
    <lineage>
        <taxon>Eukaryota</taxon>
        <taxon>Viridiplantae</taxon>
        <taxon>Streptophyta</taxon>
        <taxon>Embryophyta</taxon>
        <taxon>Tracheophyta</taxon>
        <taxon>Spermatophyta</taxon>
        <taxon>Magnoliopsida</taxon>
        <taxon>eudicotyledons</taxon>
        <taxon>Gunneridae</taxon>
        <taxon>Pentapetalae</taxon>
        <taxon>rosids</taxon>
        <taxon>malvids</taxon>
        <taxon>Brassicales</taxon>
        <taxon>Brassicaceae</taxon>
        <taxon>Brassiceae</taxon>
        <taxon>Brassica</taxon>
    </lineage>
</organism>
<reference evidence="2" key="1">
    <citation type="submission" date="2019-12" db="EMBL/GenBank/DDBJ databases">
        <title>Genome sequencing and annotation of Brassica cretica.</title>
        <authorList>
            <person name="Studholme D.J."/>
            <person name="Sarris P.F."/>
        </authorList>
    </citation>
    <scope>NUCLEOTIDE SEQUENCE</scope>
    <source>
        <strain evidence="2">PFS-001/15</strain>
        <tissue evidence="2">Leaf</tissue>
    </source>
</reference>
<accession>A0A8S9J6Y7</accession>
<dbReference type="Proteomes" id="UP000712281">
    <property type="component" value="Unassembled WGS sequence"/>
</dbReference>
<comment type="caution">
    <text evidence="2">The sequence shown here is derived from an EMBL/GenBank/DDBJ whole genome shotgun (WGS) entry which is preliminary data.</text>
</comment>
<proteinExistence type="predicted"/>
<protein>
    <submittedName>
        <fullName evidence="2">Uncharacterized protein</fullName>
    </submittedName>
</protein>
<feature type="signal peptide" evidence="1">
    <location>
        <begin position="1"/>
        <end position="19"/>
    </location>
</feature>
<evidence type="ECO:0000313" key="3">
    <source>
        <dbReference type="Proteomes" id="UP000712281"/>
    </source>
</evidence>
<name>A0A8S9J6Y7_BRACR</name>
<dbReference type="AlphaFoldDB" id="A0A8S9J6Y7"/>
<gene>
    <name evidence="2" type="ORF">F2Q68_00004843</name>
</gene>
<sequence length="168" mass="19036">MNLVLTLVLDVFGLTTLTGSYFLGFPEKYPQPVGKVSLLEWLVQGYPENSFGEAIHLLLINSSLEMLRNLFLSFPQGHRWSSIDVRLLDMEGFGWMRVISCKLLALHPHDHLSYDLLHYADDPPGHADFQSRPELELVSQPCFVAQYRSMSEAECQLMPGGHGRSTEE</sequence>
<dbReference type="EMBL" id="QGKW02001660">
    <property type="protein sequence ID" value="KAF2577293.1"/>
    <property type="molecule type" value="Genomic_DNA"/>
</dbReference>
<evidence type="ECO:0000313" key="2">
    <source>
        <dbReference type="EMBL" id="KAF2577293.1"/>
    </source>
</evidence>
<feature type="chain" id="PRO_5035852725" evidence="1">
    <location>
        <begin position="20"/>
        <end position="168"/>
    </location>
</feature>
<keyword evidence="1" id="KW-0732">Signal</keyword>
<evidence type="ECO:0000256" key="1">
    <source>
        <dbReference type="SAM" id="SignalP"/>
    </source>
</evidence>